<dbReference type="CDD" id="cd19941">
    <property type="entry name" value="TIL"/>
    <property type="match status" value="1"/>
</dbReference>
<comment type="caution">
    <text evidence="5">The sequence shown here is derived from an EMBL/GenBank/DDBJ whole genome shotgun (WGS) entry which is preliminary data.</text>
</comment>
<dbReference type="InterPro" id="IPR002181">
    <property type="entry name" value="Fibrinogen_a/b/g_C_dom"/>
</dbReference>
<evidence type="ECO:0000313" key="5">
    <source>
        <dbReference type="EMBL" id="KAJ8024086.1"/>
    </source>
</evidence>
<evidence type="ECO:0000256" key="1">
    <source>
        <dbReference type="PROSITE-ProRule" id="PRU00076"/>
    </source>
</evidence>
<feature type="domain" description="EGF-like" evidence="3">
    <location>
        <begin position="161"/>
        <end position="199"/>
    </location>
</feature>
<reference evidence="5" key="1">
    <citation type="submission" date="2021-10" db="EMBL/GenBank/DDBJ databases">
        <title>Tropical sea cucumber genome reveals ecological adaptation and Cuvierian tubules defense mechanism.</title>
        <authorList>
            <person name="Chen T."/>
        </authorList>
    </citation>
    <scope>NUCLEOTIDE SEQUENCE</scope>
    <source>
        <strain evidence="5">Nanhai2018</strain>
        <tissue evidence="5">Muscle</tissue>
    </source>
</reference>
<gene>
    <name evidence="5" type="ORF">HOLleu_36714</name>
</gene>
<feature type="domain" description="Fibrinogen C-terminal" evidence="4">
    <location>
        <begin position="195"/>
        <end position="405"/>
    </location>
</feature>
<dbReference type="PROSITE" id="PS50026">
    <property type="entry name" value="EGF_3"/>
    <property type="match status" value="1"/>
</dbReference>
<dbReference type="SMART" id="SM00186">
    <property type="entry name" value="FBG"/>
    <property type="match status" value="1"/>
</dbReference>
<dbReference type="CDD" id="cd00087">
    <property type="entry name" value="FReD"/>
    <property type="match status" value="1"/>
</dbReference>
<feature type="chain" id="PRO_5040261278" evidence="2">
    <location>
        <begin position="21"/>
        <end position="405"/>
    </location>
</feature>
<feature type="signal peptide" evidence="2">
    <location>
        <begin position="1"/>
        <end position="20"/>
    </location>
</feature>
<dbReference type="InterPro" id="IPR000742">
    <property type="entry name" value="EGF"/>
</dbReference>
<dbReference type="SUPFAM" id="SSF56496">
    <property type="entry name" value="Fibrinogen C-terminal domain-like"/>
    <property type="match status" value="1"/>
</dbReference>
<dbReference type="NCBIfam" id="NF040941">
    <property type="entry name" value="GGGWT_bact"/>
    <property type="match status" value="1"/>
</dbReference>
<proteinExistence type="predicted"/>
<keyword evidence="2" id="KW-0732">Signal</keyword>
<dbReference type="OrthoDB" id="5945029at2759"/>
<dbReference type="GO" id="GO:0005615">
    <property type="term" value="C:extracellular space"/>
    <property type="evidence" value="ECO:0007669"/>
    <property type="project" value="TreeGrafter"/>
</dbReference>
<dbReference type="InterPro" id="IPR036056">
    <property type="entry name" value="Fibrinogen-like_C"/>
</dbReference>
<protein>
    <submittedName>
        <fullName evidence="5">Fibrinogen-like protein A</fullName>
    </submittedName>
</protein>
<dbReference type="PROSITE" id="PS51406">
    <property type="entry name" value="FIBRINOGEN_C_2"/>
    <property type="match status" value="1"/>
</dbReference>
<dbReference type="Pfam" id="PF12714">
    <property type="entry name" value="TILa"/>
    <property type="match status" value="1"/>
</dbReference>
<dbReference type="PANTHER" id="PTHR19143:SF444">
    <property type="entry name" value="PROTEIN SCABROUS"/>
    <property type="match status" value="1"/>
</dbReference>
<name>A0A9Q0YMC1_HOLLE</name>
<dbReference type="Proteomes" id="UP001152320">
    <property type="component" value="Chromosome 19"/>
</dbReference>
<dbReference type="InterPro" id="IPR014716">
    <property type="entry name" value="Fibrinogen_a/b/g_C_1"/>
</dbReference>
<dbReference type="EMBL" id="JAIZAY010000019">
    <property type="protein sequence ID" value="KAJ8024086.1"/>
    <property type="molecule type" value="Genomic_DNA"/>
</dbReference>
<keyword evidence="1" id="KW-0245">EGF-like domain</keyword>
<dbReference type="PANTHER" id="PTHR19143">
    <property type="entry name" value="FIBRINOGEN/TENASCIN/ANGIOPOEITIN"/>
    <property type="match status" value="1"/>
</dbReference>
<dbReference type="PROSITE" id="PS01186">
    <property type="entry name" value="EGF_2"/>
    <property type="match status" value="1"/>
</dbReference>
<dbReference type="Gene3D" id="3.90.215.10">
    <property type="entry name" value="Gamma Fibrinogen, chain A, domain 1"/>
    <property type="match status" value="1"/>
</dbReference>
<keyword evidence="6" id="KW-1185">Reference proteome</keyword>
<dbReference type="AlphaFoldDB" id="A0A9Q0YMC1"/>
<sequence length="405" mass="45756">MVTSFPKLLITAFALRMVFCGHLVKATGLCEFSSKFPNSSNSSCLKTTIASINKTTPPISSTLEEPPPTSSILQKPLCPTNMIYSNCSTCQGTCELPGECKTNCSVPHSCVCPQSGGFLMRGDDCVSEMDCGCFVQDRGVIPDGKLYVTTNCSKRCECRANELVCSTLNCSEHSTCDVRGGARYCYCEEGYHGDGESCVNFIDCRDLFNANFTENGVYIIKPLDWPGTPFKVYCNMTDGGGWTVFQRRLDHSINFYRNWTSYKEGFGSLDHEHWLGNEIIFYLTNQKEYQLRVDFVAPNGHASYAKYDLFRIADESNNYRLIGVGRYIKSSGFRDNLLYHVNQSFSTYDRDHDNKVNRSCAIDHHSAWWFNRCIYCDLNAPNIHWGYLPGGMYNIIYTEMKLRPG</sequence>
<evidence type="ECO:0000259" key="4">
    <source>
        <dbReference type="PROSITE" id="PS51406"/>
    </source>
</evidence>
<dbReference type="Pfam" id="PF00147">
    <property type="entry name" value="Fibrinogen_C"/>
    <property type="match status" value="1"/>
</dbReference>
<evidence type="ECO:0000259" key="3">
    <source>
        <dbReference type="PROSITE" id="PS50026"/>
    </source>
</evidence>
<evidence type="ECO:0000313" key="6">
    <source>
        <dbReference type="Proteomes" id="UP001152320"/>
    </source>
</evidence>
<dbReference type="InterPro" id="IPR025615">
    <property type="entry name" value="TILa_dom"/>
</dbReference>
<dbReference type="InterPro" id="IPR050373">
    <property type="entry name" value="Fibrinogen_C-term_domain"/>
</dbReference>
<comment type="caution">
    <text evidence="1">Lacks conserved residue(s) required for the propagation of feature annotation.</text>
</comment>
<organism evidence="5 6">
    <name type="scientific">Holothuria leucospilota</name>
    <name type="common">Black long sea cucumber</name>
    <name type="synonym">Mertensiothuria leucospilota</name>
    <dbReference type="NCBI Taxonomy" id="206669"/>
    <lineage>
        <taxon>Eukaryota</taxon>
        <taxon>Metazoa</taxon>
        <taxon>Echinodermata</taxon>
        <taxon>Eleutherozoa</taxon>
        <taxon>Echinozoa</taxon>
        <taxon>Holothuroidea</taxon>
        <taxon>Aspidochirotacea</taxon>
        <taxon>Aspidochirotida</taxon>
        <taxon>Holothuriidae</taxon>
        <taxon>Holothuria</taxon>
    </lineage>
</organism>
<dbReference type="Gene3D" id="2.10.25.10">
    <property type="entry name" value="Laminin"/>
    <property type="match status" value="1"/>
</dbReference>
<accession>A0A9Q0YMC1</accession>
<evidence type="ECO:0000256" key="2">
    <source>
        <dbReference type="SAM" id="SignalP"/>
    </source>
</evidence>